<evidence type="ECO:0000256" key="2">
    <source>
        <dbReference type="SAM" id="MobiDB-lite"/>
    </source>
</evidence>
<gene>
    <name evidence="4" type="primary">ccdc36</name>
</gene>
<dbReference type="GO" id="GO:0006310">
    <property type="term" value="P:DNA recombination"/>
    <property type="evidence" value="ECO:0007669"/>
    <property type="project" value="InterPro"/>
</dbReference>
<dbReference type="Pfam" id="PF15771">
    <property type="entry name" value="IHO1"/>
    <property type="match status" value="1"/>
</dbReference>
<feature type="region of interest" description="Disordered" evidence="2">
    <location>
        <begin position="46"/>
        <end position="71"/>
    </location>
</feature>
<dbReference type="PANTHER" id="PTHR35662">
    <property type="entry name" value="INTERACTOR OF HORMAD1 PROTEIN 1"/>
    <property type="match status" value="1"/>
</dbReference>
<feature type="coiled-coil region" evidence="1">
    <location>
        <begin position="198"/>
        <end position="236"/>
    </location>
</feature>
<feature type="compositionally biased region" description="Basic residues" evidence="2">
    <location>
        <begin position="306"/>
        <end position="324"/>
    </location>
</feature>
<dbReference type="GO" id="GO:0000794">
    <property type="term" value="C:condensed nuclear chromosome"/>
    <property type="evidence" value="ECO:0007669"/>
    <property type="project" value="TreeGrafter"/>
</dbReference>
<proteinExistence type="predicted"/>
<dbReference type="PANTHER" id="PTHR35662:SF1">
    <property type="entry name" value="INTERACTOR OF HORMAD1 PROTEIN 1"/>
    <property type="match status" value="1"/>
</dbReference>
<dbReference type="GO" id="GO:0042138">
    <property type="term" value="P:meiotic DNA double-strand break formation"/>
    <property type="evidence" value="ECO:0007669"/>
    <property type="project" value="InterPro"/>
</dbReference>
<feature type="region of interest" description="Disordered" evidence="2">
    <location>
        <begin position="306"/>
        <end position="327"/>
    </location>
</feature>
<name>A0A9Y4MVI2_9TELE</name>
<organism evidence="3 4">
    <name type="scientific">Stegastes partitus</name>
    <name type="common">bicolor damselfish</name>
    <dbReference type="NCBI Taxonomy" id="144197"/>
    <lineage>
        <taxon>Eukaryota</taxon>
        <taxon>Metazoa</taxon>
        <taxon>Chordata</taxon>
        <taxon>Craniata</taxon>
        <taxon>Vertebrata</taxon>
        <taxon>Euteleostomi</taxon>
        <taxon>Actinopterygii</taxon>
        <taxon>Neopterygii</taxon>
        <taxon>Teleostei</taxon>
        <taxon>Neoteleostei</taxon>
        <taxon>Acanthomorphata</taxon>
        <taxon>Ovalentaria</taxon>
        <taxon>Pomacentridae</taxon>
        <taxon>Stegastes</taxon>
    </lineage>
</organism>
<dbReference type="InterPro" id="IPR031529">
    <property type="entry name" value="IHO1"/>
</dbReference>
<accession>A0A9Y4MVI2</accession>
<dbReference type="CTD" id="559302"/>
<dbReference type="GO" id="GO:0007129">
    <property type="term" value="P:homologous chromosome pairing at meiosis"/>
    <property type="evidence" value="ECO:0007669"/>
    <property type="project" value="TreeGrafter"/>
</dbReference>
<keyword evidence="1" id="KW-0175">Coiled coil</keyword>
<dbReference type="AlphaFoldDB" id="A0A9Y4MVI2"/>
<feature type="compositionally biased region" description="Low complexity" evidence="2">
    <location>
        <begin position="52"/>
        <end position="65"/>
    </location>
</feature>
<evidence type="ECO:0000256" key="1">
    <source>
        <dbReference type="SAM" id="Coils"/>
    </source>
</evidence>
<evidence type="ECO:0000313" key="4">
    <source>
        <dbReference type="RefSeq" id="XP_008283601.1"/>
    </source>
</evidence>
<evidence type="ECO:0000313" key="3">
    <source>
        <dbReference type="Proteomes" id="UP000694891"/>
    </source>
</evidence>
<dbReference type="Proteomes" id="UP000694891">
    <property type="component" value="Unplaced"/>
</dbReference>
<reference evidence="4" key="1">
    <citation type="submission" date="2025-08" db="UniProtKB">
        <authorList>
            <consortium name="RefSeq"/>
        </authorList>
    </citation>
    <scope>IDENTIFICATION</scope>
</reference>
<protein>
    <submittedName>
        <fullName evidence="4">Interactor of HORMAD1 protein 1</fullName>
    </submittedName>
</protein>
<keyword evidence="3" id="KW-1185">Reference proteome</keyword>
<dbReference type="GeneID" id="103359830"/>
<sequence length="431" mass="48129">MNHIRNIKDMLSIPTGSRNGATSCYSTLTDSQLFFGSQFWPDNSQVASQDMSLSSRNSQQSSQEGSEPKFLSNYHTKPLLLGNLNDKTRICGIVDQFEEDRKKAKEKTDNDLLAKEYHHIRETLNNIQQLVLDTERNTAVSQTTSEKIDNFASTLQISLNSLQSDVSLQFDTLVNKVKSQKEVMTELEGRLQKNGEATAELESHLHGLKNSLESLREEQERERHMLEEALKLLNTLVSEHSAKSSAVEVTDSAIQTSPALKQSVSSNILQDDKLDGTQLACASNNLEQNQVEVPPQDHSRIIVKKKGRARPRKRPAVPSQKRKCRVSDENRPPLRAFNKQNVSTCLSDRCYLDTVSSQDSLNPDCLIPLNGEAVSSKAAGCFINPLNCWSQDSNSPVGLEGIELILEKLSPEMSTVKPASFWQLFEADLDL</sequence>
<dbReference type="RefSeq" id="XP_008283601.1">
    <property type="nucleotide sequence ID" value="XM_008285379.1"/>
</dbReference>